<organism evidence="1 2">
    <name type="scientific">Truncatella angustata</name>
    <dbReference type="NCBI Taxonomy" id="152316"/>
    <lineage>
        <taxon>Eukaryota</taxon>
        <taxon>Fungi</taxon>
        <taxon>Dikarya</taxon>
        <taxon>Ascomycota</taxon>
        <taxon>Pezizomycotina</taxon>
        <taxon>Sordariomycetes</taxon>
        <taxon>Xylariomycetidae</taxon>
        <taxon>Amphisphaeriales</taxon>
        <taxon>Sporocadaceae</taxon>
        <taxon>Truncatella</taxon>
    </lineage>
</organism>
<reference evidence="1" key="1">
    <citation type="journal article" date="2021" name="Nat. Commun.">
        <title>Genetic determinants of endophytism in the Arabidopsis root mycobiome.</title>
        <authorList>
            <person name="Mesny F."/>
            <person name="Miyauchi S."/>
            <person name="Thiergart T."/>
            <person name="Pickel B."/>
            <person name="Atanasova L."/>
            <person name="Karlsson M."/>
            <person name="Huettel B."/>
            <person name="Barry K.W."/>
            <person name="Haridas S."/>
            <person name="Chen C."/>
            <person name="Bauer D."/>
            <person name="Andreopoulos W."/>
            <person name="Pangilinan J."/>
            <person name="LaButti K."/>
            <person name="Riley R."/>
            <person name="Lipzen A."/>
            <person name="Clum A."/>
            <person name="Drula E."/>
            <person name="Henrissat B."/>
            <person name="Kohler A."/>
            <person name="Grigoriev I.V."/>
            <person name="Martin F.M."/>
            <person name="Hacquard S."/>
        </authorList>
    </citation>
    <scope>NUCLEOTIDE SEQUENCE</scope>
    <source>
        <strain evidence="1">MPI-SDFR-AT-0073</strain>
    </source>
</reference>
<name>A0A9P8UTJ9_9PEZI</name>
<dbReference type="GeneID" id="70131079"/>
<proteinExistence type="predicted"/>
<protein>
    <submittedName>
        <fullName evidence="1">Uncharacterized protein</fullName>
    </submittedName>
</protein>
<evidence type="ECO:0000313" key="1">
    <source>
        <dbReference type="EMBL" id="KAH6657954.1"/>
    </source>
</evidence>
<dbReference type="OrthoDB" id="4664297at2759"/>
<dbReference type="Gene3D" id="2.60.40.2970">
    <property type="match status" value="1"/>
</dbReference>
<dbReference type="Proteomes" id="UP000758603">
    <property type="component" value="Unassembled WGS sequence"/>
</dbReference>
<dbReference type="AlphaFoldDB" id="A0A9P8UTJ9"/>
<sequence>MSSVGRQSLSRILLVFLATACIFFVLKQSRVAFSIMSTDPLSRLAVSVRKSASHTLTFSVTNNHDAPITILKWETPLDPLALKVGKVKLFAPADSNDALDFPTIQVRRKMPPGQDQLVTILPGDTKESSVELDVPFFPVDQLKGDVKITCQGRWVSAWQKTADEISPKELEELNAGDEALSGEYEMVPVTVNF</sequence>
<keyword evidence="2" id="KW-1185">Reference proteome</keyword>
<evidence type="ECO:0000313" key="2">
    <source>
        <dbReference type="Proteomes" id="UP000758603"/>
    </source>
</evidence>
<dbReference type="EMBL" id="JAGPXC010000002">
    <property type="protein sequence ID" value="KAH6657954.1"/>
    <property type="molecule type" value="Genomic_DNA"/>
</dbReference>
<dbReference type="RefSeq" id="XP_045962188.1">
    <property type="nucleotide sequence ID" value="XM_046102187.1"/>
</dbReference>
<gene>
    <name evidence="1" type="ORF">BKA67DRAFT_556797</name>
</gene>
<accession>A0A9P8UTJ9</accession>
<comment type="caution">
    <text evidence="1">The sequence shown here is derived from an EMBL/GenBank/DDBJ whole genome shotgun (WGS) entry which is preliminary data.</text>
</comment>